<dbReference type="PANTHER" id="PTHR30525">
    <property type="entry name" value="1-DEOXY-D-XYLULOSE 5-PHOSPHATE REDUCTOISOMERASE"/>
    <property type="match status" value="1"/>
</dbReference>
<comment type="cofactor">
    <cofactor evidence="1">
        <name>Mn(2+)</name>
        <dbReference type="ChEBI" id="CHEBI:29035"/>
    </cofactor>
</comment>
<dbReference type="Pfam" id="PF13288">
    <property type="entry name" value="DXPR_C"/>
    <property type="match status" value="1"/>
</dbReference>
<dbReference type="Pfam" id="PF08436">
    <property type="entry name" value="DXP_redisom_C"/>
    <property type="match status" value="1"/>
</dbReference>
<dbReference type="SUPFAM" id="SSF69055">
    <property type="entry name" value="1-deoxy-D-xylulose-5-phosphate reductoisomerase, C-terminal domain"/>
    <property type="match status" value="1"/>
</dbReference>
<keyword evidence="7" id="KW-0521">NADP</keyword>
<feature type="domain" description="DXP reductoisomerase C-terminal" evidence="14">
    <location>
        <begin position="245"/>
        <end position="361"/>
    </location>
</feature>
<evidence type="ECO:0000256" key="1">
    <source>
        <dbReference type="ARBA" id="ARBA00001936"/>
    </source>
</evidence>
<dbReference type="NCBIfam" id="TIGR00243">
    <property type="entry name" value="Dxr"/>
    <property type="match status" value="1"/>
</dbReference>
<dbReference type="SUPFAM" id="SSF51735">
    <property type="entry name" value="NAD(P)-binding Rossmann-fold domains"/>
    <property type="match status" value="1"/>
</dbReference>
<evidence type="ECO:0000313" key="15">
    <source>
        <dbReference type="EMBL" id="SUZ81826.1"/>
    </source>
</evidence>
<evidence type="ECO:0000256" key="2">
    <source>
        <dbReference type="ARBA" id="ARBA00001946"/>
    </source>
</evidence>
<dbReference type="GO" id="GO:0070402">
    <property type="term" value="F:NADPH binding"/>
    <property type="evidence" value="ECO:0007669"/>
    <property type="project" value="InterPro"/>
</dbReference>
<evidence type="ECO:0000256" key="4">
    <source>
        <dbReference type="ARBA" id="ARBA00006825"/>
    </source>
</evidence>
<dbReference type="PANTHER" id="PTHR30525:SF0">
    <property type="entry name" value="1-DEOXY-D-XYLULOSE 5-PHOSPHATE REDUCTOISOMERASE, CHLOROPLASTIC"/>
    <property type="match status" value="1"/>
</dbReference>
<evidence type="ECO:0000256" key="6">
    <source>
        <dbReference type="ARBA" id="ARBA00022723"/>
    </source>
</evidence>
<keyword evidence="8" id="KW-0560">Oxidoreductase</keyword>
<dbReference type="Gene3D" id="1.10.1740.10">
    <property type="match status" value="1"/>
</dbReference>
<dbReference type="InterPro" id="IPR013644">
    <property type="entry name" value="DXP_reductoisomerase_C"/>
</dbReference>
<feature type="domain" description="1-deoxy-D-xylulose 5-phosphate reductoisomerase N-terminal" evidence="12">
    <location>
        <begin position="4"/>
        <end position="109"/>
    </location>
</feature>
<dbReference type="InterPro" id="IPR003821">
    <property type="entry name" value="DXP_reductoisomerase"/>
</dbReference>
<dbReference type="AlphaFoldDB" id="A0A381QR21"/>
<dbReference type="PIRSF" id="PIRSF006205">
    <property type="entry name" value="Dxp_reductismrs"/>
    <property type="match status" value="1"/>
</dbReference>
<accession>A0A381QR21</accession>
<dbReference type="HAMAP" id="MF_00183">
    <property type="entry name" value="DXP_reductoisom"/>
    <property type="match status" value="1"/>
</dbReference>
<keyword evidence="6" id="KW-0479">Metal-binding</keyword>
<evidence type="ECO:0000256" key="3">
    <source>
        <dbReference type="ARBA" id="ARBA00005094"/>
    </source>
</evidence>
<feature type="domain" description="1-deoxy-D-xylulose 5-phosphate reductoisomerase C-terminal" evidence="13">
    <location>
        <begin position="123"/>
        <end position="213"/>
    </location>
</feature>
<evidence type="ECO:0000256" key="10">
    <source>
        <dbReference type="ARBA" id="ARBA00023229"/>
    </source>
</evidence>
<evidence type="ECO:0000256" key="7">
    <source>
        <dbReference type="ARBA" id="ARBA00022857"/>
    </source>
</evidence>
<dbReference type="InterPro" id="IPR036169">
    <property type="entry name" value="DXPR_C_sf"/>
</dbReference>
<dbReference type="GO" id="GO:0051484">
    <property type="term" value="P:isopentenyl diphosphate biosynthetic process, methylerythritol 4-phosphate pathway involved in terpenoid biosynthetic process"/>
    <property type="evidence" value="ECO:0007669"/>
    <property type="project" value="TreeGrafter"/>
</dbReference>
<dbReference type="GO" id="GO:0030604">
    <property type="term" value="F:1-deoxy-D-xylulose-5-phosphate reductoisomerase activity"/>
    <property type="evidence" value="ECO:0007669"/>
    <property type="project" value="UniProtKB-EC"/>
</dbReference>
<keyword evidence="10" id="KW-0414">Isoprene biosynthesis</keyword>
<proteinExistence type="inferred from homology"/>
<comment type="similarity">
    <text evidence="4">Belongs to the DXR family.</text>
</comment>
<dbReference type="Gene3D" id="3.40.50.720">
    <property type="entry name" value="NAD(P)-binding Rossmann-like Domain"/>
    <property type="match status" value="1"/>
</dbReference>
<dbReference type="UniPathway" id="UPA00056">
    <property type="reaction ID" value="UER00092"/>
</dbReference>
<dbReference type="Pfam" id="PF02670">
    <property type="entry name" value="DXP_reductoisom"/>
    <property type="match status" value="1"/>
</dbReference>
<reference evidence="15" key="1">
    <citation type="submission" date="2018-05" db="EMBL/GenBank/DDBJ databases">
        <authorList>
            <person name="Lanie J.A."/>
            <person name="Ng W.-L."/>
            <person name="Kazmierczak K.M."/>
            <person name="Andrzejewski T.M."/>
            <person name="Davidsen T.M."/>
            <person name="Wayne K.J."/>
            <person name="Tettelin H."/>
            <person name="Glass J.I."/>
            <person name="Rusch D."/>
            <person name="Podicherti R."/>
            <person name="Tsui H.-C.T."/>
            <person name="Winkler M.E."/>
        </authorList>
    </citation>
    <scope>NUCLEOTIDE SEQUENCE</scope>
</reference>
<organism evidence="15">
    <name type="scientific">marine metagenome</name>
    <dbReference type="NCBI Taxonomy" id="408172"/>
    <lineage>
        <taxon>unclassified sequences</taxon>
        <taxon>metagenomes</taxon>
        <taxon>ecological metagenomes</taxon>
    </lineage>
</organism>
<dbReference type="GO" id="GO:0030145">
    <property type="term" value="F:manganese ion binding"/>
    <property type="evidence" value="ECO:0007669"/>
    <property type="project" value="TreeGrafter"/>
</dbReference>
<dbReference type="InterPro" id="IPR036291">
    <property type="entry name" value="NAD(P)-bd_dom_sf"/>
</dbReference>
<sequence>MNPGFEVYGLSAHSNIELLLDQCKEFQPRYAVVSDDNNAVRFGELLESSGCRTELLTENASLERIASDDDVQVVMTAIVGAAGLASTLAAVAAGKRVLLANKESLVMTGELFMDTAVQSGATIIPIDSEHNAIFQCLPDNAQGLKGTRLKGVEKITLTASGGPFLTTPLAQFDSITPQQACKHPKWSMGRKISVDSATMMNKGLELIEASHLFDVNLDQLEVLIHPQSIVHSMVYFQDGSVLAQLANPDMRIPIAHGLAWPERMAMDIERLNLAEIATLEFQAPDLERFPCLRLGLSAAKMGGTAPVVLNAANEEAVAAFLEGAIRFTQISLIIEAVMSKIPCEPAASLAIIQKIDKQARTLSKELIIKDFH</sequence>
<comment type="cofactor">
    <cofactor evidence="2">
        <name>Mg(2+)</name>
        <dbReference type="ChEBI" id="CHEBI:18420"/>
    </cofactor>
</comment>
<name>A0A381QR21_9ZZZZ</name>
<evidence type="ECO:0000256" key="11">
    <source>
        <dbReference type="ARBA" id="ARBA00048543"/>
    </source>
</evidence>
<evidence type="ECO:0000256" key="5">
    <source>
        <dbReference type="ARBA" id="ARBA00012366"/>
    </source>
</evidence>
<dbReference type="EMBL" id="UINC01001483">
    <property type="protein sequence ID" value="SUZ81826.1"/>
    <property type="molecule type" value="Genomic_DNA"/>
</dbReference>
<dbReference type="InterPro" id="IPR026877">
    <property type="entry name" value="DXPR_C"/>
</dbReference>
<evidence type="ECO:0000256" key="9">
    <source>
        <dbReference type="ARBA" id="ARBA00023211"/>
    </source>
</evidence>
<comment type="pathway">
    <text evidence="3">Isoprenoid biosynthesis; isopentenyl diphosphate biosynthesis via DXP pathway; isopentenyl diphosphate from 1-deoxy-D-xylulose 5-phosphate: step 1/6.</text>
</comment>
<dbReference type="FunFam" id="3.40.50.720:FF:000045">
    <property type="entry name" value="1-deoxy-D-xylulose 5-phosphate reductoisomerase"/>
    <property type="match status" value="1"/>
</dbReference>
<comment type="catalytic activity">
    <reaction evidence="11">
        <text>2-C-methyl-D-erythritol 4-phosphate + NADP(+) = 1-deoxy-D-xylulose 5-phosphate + NADPH + H(+)</text>
        <dbReference type="Rhea" id="RHEA:13717"/>
        <dbReference type="ChEBI" id="CHEBI:15378"/>
        <dbReference type="ChEBI" id="CHEBI:57783"/>
        <dbReference type="ChEBI" id="CHEBI:57792"/>
        <dbReference type="ChEBI" id="CHEBI:58262"/>
        <dbReference type="ChEBI" id="CHEBI:58349"/>
        <dbReference type="EC" id="1.1.1.267"/>
    </reaction>
    <physiologicalReaction direction="right-to-left" evidence="11">
        <dbReference type="Rhea" id="RHEA:13719"/>
    </physiologicalReaction>
</comment>
<evidence type="ECO:0000259" key="12">
    <source>
        <dbReference type="Pfam" id="PF02670"/>
    </source>
</evidence>
<keyword evidence="9" id="KW-0464">Manganese</keyword>
<dbReference type="InterPro" id="IPR013512">
    <property type="entry name" value="DXP_reductoisomerase_N"/>
</dbReference>
<dbReference type="EC" id="1.1.1.267" evidence="5"/>
<evidence type="ECO:0000256" key="8">
    <source>
        <dbReference type="ARBA" id="ARBA00023002"/>
    </source>
</evidence>
<evidence type="ECO:0000259" key="14">
    <source>
        <dbReference type="Pfam" id="PF13288"/>
    </source>
</evidence>
<gene>
    <name evidence="15" type="ORF">METZ01_LOCUS34680</name>
</gene>
<protein>
    <recommendedName>
        <fullName evidence="5">1-deoxy-D-xylulose-5-phosphate reductoisomerase</fullName>
        <ecNumber evidence="5">1.1.1.267</ecNumber>
    </recommendedName>
</protein>
<evidence type="ECO:0000259" key="13">
    <source>
        <dbReference type="Pfam" id="PF08436"/>
    </source>
</evidence>
<dbReference type="SUPFAM" id="SSF55347">
    <property type="entry name" value="Glyceraldehyde-3-phosphate dehydrogenase-like, C-terminal domain"/>
    <property type="match status" value="1"/>
</dbReference>